<dbReference type="InterPro" id="IPR041588">
    <property type="entry name" value="Integrase_H2C2"/>
</dbReference>
<feature type="domain" description="Integrase catalytic" evidence="2">
    <location>
        <begin position="112"/>
        <end position="271"/>
    </location>
</feature>
<dbReference type="PROSITE" id="PS50994">
    <property type="entry name" value="INTEGRASE"/>
    <property type="match status" value="1"/>
</dbReference>
<dbReference type="SUPFAM" id="SSF53098">
    <property type="entry name" value="Ribonuclease H-like"/>
    <property type="match status" value="1"/>
</dbReference>
<sequence>DEECKKIMLSIKNKSNKENYFVKKNVLMYKKSNVARGRVYVPLSLIDMLFNYYHVSVFGGHPGINRTICKISEKFYRPDLHKLIKEKVIACEVCKKAKPFQRKYEGPLLSSYSKVPLEKIFVDLAGPLTRSIDGYNHILIIVDDCTKFVWLIPVKDVSSKSVISGIEKNVFNHFGACKQLVSDNGSCFKSNEFKNFMFKYGVNHYKLVPFKPSGNKCERYLRNVKSQLRAYYHDTQRYWTNELNFLQISLNTCKNESTQETAHTLMFKHSPNHALSNLWNLNELVNEGYTKKEIKNVMSRAVSNVKKAIQGNRNRERFSGGRTKHPFVIGSKVYLENHYLSNKGNRFQAKMGFRFNGPFEILYFLNPVTVIIQDCKDKKIVKRVNISQLKLGK</sequence>
<dbReference type="Gene3D" id="1.10.340.70">
    <property type="match status" value="1"/>
</dbReference>
<feature type="non-terminal residue" evidence="3">
    <location>
        <position position="1"/>
    </location>
</feature>
<dbReference type="InterPro" id="IPR012337">
    <property type="entry name" value="RNaseH-like_sf"/>
</dbReference>
<dbReference type="Pfam" id="PF00665">
    <property type="entry name" value="rve"/>
    <property type="match status" value="1"/>
</dbReference>
<name>A0A1B6LL41_9HEMI</name>
<proteinExistence type="predicted"/>
<dbReference type="InterPro" id="IPR001584">
    <property type="entry name" value="Integrase_cat-core"/>
</dbReference>
<accession>A0A1B6LL41</accession>
<gene>
    <name evidence="3" type="ORF">g.27033</name>
</gene>
<organism evidence="3">
    <name type="scientific">Graphocephala atropunctata</name>
    <dbReference type="NCBI Taxonomy" id="36148"/>
    <lineage>
        <taxon>Eukaryota</taxon>
        <taxon>Metazoa</taxon>
        <taxon>Ecdysozoa</taxon>
        <taxon>Arthropoda</taxon>
        <taxon>Hexapoda</taxon>
        <taxon>Insecta</taxon>
        <taxon>Pterygota</taxon>
        <taxon>Neoptera</taxon>
        <taxon>Paraneoptera</taxon>
        <taxon>Hemiptera</taxon>
        <taxon>Auchenorrhyncha</taxon>
        <taxon>Membracoidea</taxon>
        <taxon>Cicadellidae</taxon>
        <taxon>Cicadellinae</taxon>
        <taxon>Cicadellini</taxon>
        <taxon>Graphocephala</taxon>
    </lineage>
</organism>
<dbReference type="AlphaFoldDB" id="A0A1B6LL41"/>
<evidence type="ECO:0000256" key="1">
    <source>
        <dbReference type="ARBA" id="ARBA00012493"/>
    </source>
</evidence>
<reference evidence="3" key="1">
    <citation type="submission" date="2015-11" db="EMBL/GenBank/DDBJ databases">
        <title>De novo transcriptome assembly of four potential Pierce s Disease insect vectors from Arizona vineyards.</title>
        <authorList>
            <person name="Tassone E.E."/>
        </authorList>
    </citation>
    <scope>NUCLEOTIDE SEQUENCE</scope>
</reference>
<dbReference type="PANTHER" id="PTHR37984:SF5">
    <property type="entry name" value="PROTEIN NYNRIN-LIKE"/>
    <property type="match status" value="1"/>
</dbReference>
<dbReference type="InterPro" id="IPR050951">
    <property type="entry name" value="Retrovirus_Pol_polyprotein"/>
</dbReference>
<evidence type="ECO:0000313" key="3">
    <source>
        <dbReference type="EMBL" id="JAT24383.1"/>
    </source>
</evidence>
<dbReference type="GO" id="GO:0015074">
    <property type="term" value="P:DNA integration"/>
    <property type="evidence" value="ECO:0007669"/>
    <property type="project" value="InterPro"/>
</dbReference>
<dbReference type="InterPro" id="IPR036397">
    <property type="entry name" value="RNaseH_sf"/>
</dbReference>
<dbReference type="EC" id="2.7.7.49" evidence="1"/>
<dbReference type="PANTHER" id="PTHR37984">
    <property type="entry name" value="PROTEIN CBG26694"/>
    <property type="match status" value="1"/>
</dbReference>
<dbReference type="Gene3D" id="3.30.420.10">
    <property type="entry name" value="Ribonuclease H-like superfamily/Ribonuclease H"/>
    <property type="match status" value="1"/>
</dbReference>
<dbReference type="GO" id="GO:0003676">
    <property type="term" value="F:nucleic acid binding"/>
    <property type="evidence" value="ECO:0007669"/>
    <property type="project" value="InterPro"/>
</dbReference>
<dbReference type="GO" id="GO:0003964">
    <property type="term" value="F:RNA-directed DNA polymerase activity"/>
    <property type="evidence" value="ECO:0007669"/>
    <property type="project" value="UniProtKB-EC"/>
</dbReference>
<protein>
    <recommendedName>
        <fullName evidence="1">RNA-directed DNA polymerase</fullName>
        <ecNumber evidence="1">2.7.7.49</ecNumber>
    </recommendedName>
</protein>
<dbReference type="EMBL" id="GEBQ01015594">
    <property type="protein sequence ID" value="JAT24383.1"/>
    <property type="molecule type" value="Transcribed_RNA"/>
</dbReference>
<evidence type="ECO:0000259" key="2">
    <source>
        <dbReference type="PROSITE" id="PS50994"/>
    </source>
</evidence>
<dbReference type="Pfam" id="PF17921">
    <property type="entry name" value="Integrase_H2C2"/>
    <property type="match status" value="1"/>
</dbReference>